<dbReference type="EMBL" id="GBHO01007514">
    <property type="protein sequence ID" value="JAG36090.1"/>
    <property type="molecule type" value="Transcribed_RNA"/>
</dbReference>
<dbReference type="SUPFAM" id="SSF50494">
    <property type="entry name" value="Trypsin-like serine proteases"/>
    <property type="match status" value="1"/>
</dbReference>
<reference evidence="1" key="2">
    <citation type="submission" date="2014-07" db="EMBL/GenBank/DDBJ databases">
        <authorList>
            <person name="Hull J."/>
        </authorList>
    </citation>
    <scope>NUCLEOTIDE SEQUENCE</scope>
</reference>
<dbReference type="AlphaFoldDB" id="A0A0A9Z2S7"/>
<proteinExistence type="predicted"/>
<protein>
    <submittedName>
        <fullName evidence="1">Hopsarin-D</fullName>
    </submittedName>
</protein>
<reference evidence="1" key="1">
    <citation type="journal article" date="2014" name="PLoS ONE">
        <title>Transcriptome-Based Identification of ABC Transporters in the Western Tarnished Plant Bug Lygus hesperus.</title>
        <authorList>
            <person name="Hull J.J."/>
            <person name="Chaney K."/>
            <person name="Geib S.M."/>
            <person name="Fabrick J.A."/>
            <person name="Brent C.S."/>
            <person name="Walsh D."/>
            <person name="Lavine L.C."/>
        </authorList>
    </citation>
    <scope>NUCLEOTIDE SEQUENCE</scope>
</reference>
<organism evidence="1">
    <name type="scientific">Lygus hesperus</name>
    <name type="common">Western plant bug</name>
    <dbReference type="NCBI Taxonomy" id="30085"/>
    <lineage>
        <taxon>Eukaryota</taxon>
        <taxon>Metazoa</taxon>
        <taxon>Ecdysozoa</taxon>
        <taxon>Arthropoda</taxon>
        <taxon>Hexapoda</taxon>
        <taxon>Insecta</taxon>
        <taxon>Pterygota</taxon>
        <taxon>Neoptera</taxon>
        <taxon>Paraneoptera</taxon>
        <taxon>Hemiptera</taxon>
        <taxon>Heteroptera</taxon>
        <taxon>Panheteroptera</taxon>
        <taxon>Cimicomorpha</taxon>
        <taxon>Miridae</taxon>
        <taxon>Mirini</taxon>
        <taxon>Lygus</taxon>
    </lineage>
</organism>
<feature type="non-terminal residue" evidence="1">
    <location>
        <position position="1"/>
    </location>
</feature>
<evidence type="ECO:0000313" key="1">
    <source>
        <dbReference type="EMBL" id="JAG36090.1"/>
    </source>
</evidence>
<dbReference type="Gene3D" id="2.40.10.10">
    <property type="entry name" value="Trypsin-like serine proteases"/>
    <property type="match status" value="1"/>
</dbReference>
<name>A0A0A9Z2S7_LYGHE</name>
<dbReference type="InterPro" id="IPR043504">
    <property type="entry name" value="Peptidase_S1_PA_chymotrypsin"/>
</dbReference>
<sequence length="321" mass="35283">FLGNFGLFNSKFEKSFASSRSDLFLSENVDTVSRTVTLFCAIVILKTILVESEFPDARDATSNLAEVKCVGLVINKGTSSKCQGTFLTQQHLATSCRCIGETDKTTGVYTQGSPGSYEVKSWSKGVAEETQAVDKLYFYYNCGIEPNKVLMDLGLVRTAGPFSERAVVPAVLPDAELFRFYEYIYRLQILQTRCMSTSLEKPAGSVLNMTLKNTFDCPRKATCLGTNRTDCELITLQTNHICAVPTPTVTPTTPAPANDTKPTVPPPNVYQPCQASGGAPLLCHKLLVAVNGRSADCNDPYNSYMFVRIDYTMNWLMSLIC</sequence>
<dbReference type="InterPro" id="IPR009003">
    <property type="entry name" value="Peptidase_S1_PA"/>
</dbReference>
<gene>
    <name evidence="1" type="primary">FAXD_3</name>
    <name evidence="1" type="ORF">CM83_10570</name>
</gene>
<accession>A0A0A9Z2S7</accession>